<sequence>MRTLHAETAVVSVALLLTACAGPDTVSPASGPSGSSSAPEASSETEALTRVQTTCSGYYGGDDLSIDHRVDSWAAELDQPLTEESREAFSIISYRLDSRIRYADNGPVAMLKAIKTPFDEALAGTPADPDDVAEAVASLEAMCQDDGFTIPE</sequence>
<dbReference type="Proteomes" id="UP000557204">
    <property type="component" value="Unassembled WGS sequence"/>
</dbReference>
<dbReference type="AlphaFoldDB" id="A0A849JTP7"/>
<evidence type="ECO:0000256" key="1">
    <source>
        <dbReference type="SAM" id="MobiDB-lite"/>
    </source>
</evidence>
<feature type="region of interest" description="Disordered" evidence="1">
    <location>
        <begin position="25"/>
        <end position="47"/>
    </location>
</feature>
<dbReference type="PROSITE" id="PS51257">
    <property type="entry name" value="PROKAR_LIPOPROTEIN"/>
    <property type="match status" value="1"/>
</dbReference>
<dbReference type="EMBL" id="JABFAJ010000007">
    <property type="protein sequence ID" value="NNU26672.1"/>
    <property type="molecule type" value="Genomic_DNA"/>
</dbReference>
<protein>
    <recommendedName>
        <fullName evidence="5">Lipoprotein</fullName>
    </recommendedName>
</protein>
<name>A0A849JTP7_9MICO</name>
<evidence type="ECO:0000313" key="3">
    <source>
        <dbReference type="EMBL" id="NNU26672.1"/>
    </source>
</evidence>
<evidence type="ECO:0008006" key="5">
    <source>
        <dbReference type="Google" id="ProtNLM"/>
    </source>
</evidence>
<evidence type="ECO:0000256" key="2">
    <source>
        <dbReference type="SAM" id="SignalP"/>
    </source>
</evidence>
<proteinExistence type="predicted"/>
<keyword evidence="4" id="KW-1185">Reference proteome</keyword>
<comment type="caution">
    <text evidence="3">The sequence shown here is derived from an EMBL/GenBank/DDBJ whole genome shotgun (WGS) entry which is preliminary data.</text>
</comment>
<reference evidence="3 4" key="1">
    <citation type="submission" date="2020-05" db="EMBL/GenBank/DDBJ databases">
        <title>Genome sequence of Isoptericola sp. JC619 isolated from Chilika lagoon, India.</title>
        <authorList>
            <person name="Kumar D."/>
            <person name="Appam K."/>
            <person name="Gandham S."/>
            <person name="Uppada J."/>
            <person name="Sasikala C."/>
            <person name="Venkata Ramana C."/>
        </authorList>
    </citation>
    <scope>NUCLEOTIDE SEQUENCE [LARGE SCALE GENOMIC DNA]</scope>
    <source>
        <strain evidence="3 4">JC619</strain>
    </source>
</reference>
<dbReference type="RefSeq" id="WP_171246190.1">
    <property type="nucleotide sequence ID" value="NZ_JABFAJ010000007.1"/>
</dbReference>
<organism evidence="3 4">
    <name type="scientific">Isoptericola sediminis</name>
    <dbReference type="NCBI Taxonomy" id="2733572"/>
    <lineage>
        <taxon>Bacteria</taxon>
        <taxon>Bacillati</taxon>
        <taxon>Actinomycetota</taxon>
        <taxon>Actinomycetes</taxon>
        <taxon>Micrococcales</taxon>
        <taxon>Promicromonosporaceae</taxon>
        <taxon>Isoptericola</taxon>
    </lineage>
</organism>
<feature type="chain" id="PRO_5039480880" description="Lipoprotein" evidence="2">
    <location>
        <begin position="22"/>
        <end position="152"/>
    </location>
</feature>
<gene>
    <name evidence="3" type="ORF">HLI28_03835</name>
</gene>
<accession>A0A849JTP7</accession>
<feature type="compositionally biased region" description="Low complexity" evidence="1">
    <location>
        <begin position="27"/>
        <end position="44"/>
    </location>
</feature>
<keyword evidence="2" id="KW-0732">Signal</keyword>
<feature type="signal peptide" evidence="2">
    <location>
        <begin position="1"/>
        <end position="21"/>
    </location>
</feature>
<evidence type="ECO:0000313" key="4">
    <source>
        <dbReference type="Proteomes" id="UP000557204"/>
    </source>
</evidence>